<dbReference type="PANTHER" id="PTHR43581">
    <property type="entry name" value="ATP/GTP PHOSPHATASE"/>
    <property type="match status" value="1"/>
</dbReference>
<dbReference type="Gene3D" id="3.40.50.300">
    <property type="entry name" value="P-loop containing nucleotide triphosphate hydrolases"/>
    <property type="match status" value="1"/>
</dbReference>
<name>A0A2G8TKQ9_9BURK</name>
<dbReference type="SUPFAM" id="SSF52540">
    <property type="entry name" value="P-loop containing nucleoside triphosphate hydrolases"/>
    <property type="match status" value="1"/>
</dbReference>
<dbReference type="PANTHER" id="PTHR43581:SF4">
    <property type="entry name" value="ATP_GTP PHOSPHATASE"/>
    <property type="match status" value="1"/>
</dbReference>
<evidence type="ECO:0000313" key="3">
    <source>
        <dbReference type="Proteomes" id="UP000230390"/>
    </source>
</evidence>
<dbReference type="InterPro" id="IPR041685">
    <property type="entry name" value="AAA_GajA/Old/RecF-like"/>
</dbReference>
<gene>
    <name evidence="2" type="ORF">CR105_00265</name>
</gene>
<organism evidence="2 3">
    <name type="scientific">Massilia eurypsychrophila</name>
    <dbReference type="NCBI Taxonomy" id="1485217"/>
    <lineage>
        <taxon>Bacteria</taxon>
        <taxon>Pseudomonadati</taxon>
        <taxon>Pseudomonadota</taxon>
        <taxon>Betaproteobacteria</taxon>
        <taxon>Burkholderiales</taxon>
        <taxon>Oxalobacteraceae</taxon>
        <taxon>Telluria group</taxon>
        <taxon>Massilia</taxon>
    </lineage>
</organism>
<dbReference type="EMBL" id="PDOC01000001">
    <property type="protein sequence ID" value="PIL46633.1"/>
    <property type="molecule type" value="Genomic_DNA"/>
</dbReference>
<evidence type="ECO:0000259" key="1">
    <source>
        <dbReference type="Pfam" id="PF13175"/>
    </source>
</evidence>
<comment type="caution">
    <text evidence="2">The sequence shown here is derived from an EMBL/GenBank/DDBJ whole genome shotgun (WGS) entry which is preliminary data.</text>
</comment>
<reference evidence="2 3" key="1">
    <citation type="submission" date="2017-10" db="EMBL/GenBank/DDBJ databases">
        <title>Massilia psychrophilum sp. nov., a novel purple-pigmented bacterium isolated from Tianshan glacier, Xinjiang Municipality, China.</title>
        <authorList>
            <person name="Wang H."/>
        </authorList>
    </citation>
    <scope>NUCLEOTIDE SEQUENCE [LARGE SCALE GENOMIC DNA]</scope>
    <source>
        <strain evidence="2 3">JCM 30074</strain>
    </source>
</reference>
<feature type="domain" description="Endonuclease GajA/Old nuclease/RecF-like AAA" evidence="1">
    <location>
        <begin position="1"/>
        <end position="83"/>
    </location>
</feature>
<dbReference type="Proteomes" id="UP000230390">
    <property type="component" value="Unassembled WGS sequence"/>
</dbReference>
<proteinExistence type="predicted"/>
<dbReference type="RefSeq" id="WP_099786434.1">
    <property type="nucleotide sequence ID" value="NZ_JBHLYV010000100.1"/>
</dbReference>
<dbReference type="Pfam" id="PF13175">
    <property type="entry name" value="AAA_15"/>
    <property type="match status" value="1"/>
</dbReference>
<dbReference type="InterPro" id="IPR051396">
    <property type="entry name" value="Bact_Antivir_Def_Nuclease"/>
</dbReference>
<evidence type="ECO:0000313" key="2">
    <source>
        <dbReference type="EMBL" id="PIL46633.1"/>
    </source>
</evidence>
<dbReference type="InterPro" id="IPR027417">
    <property type="entry name" value="P-loop_NTPase"/>
</dbReference>
<sequence>MYISRVKIKNFRSLVEVNVKLGNYVALVGLNDSGKSNFLRALNVFFTGQTDPGEPLNFGMDFSQLAKVVSRKAKEIIIEIELEPPSHYMDSGTIIWKKVYREDSREPFIDQIVRKDRQQFSRNSRIDYWARHIAFEYVPAIRGKHFFVVLKRRLYNTLAETVSGKLNSASKGFLAGLRAEVKSIESESHRLLQLRTEFSLPSDLGSLFEVLDFQASDSHTSTPLQFRGDGIQGRHIPVILKFLADQRKKNSVRGKTTPETIWAFEEPENNLELLKQIEVADEFATYSKSIQILVSTHSPAFYAEAKRDENILIATRADGQTSLKSESSSIIVDAQLGLMPFVEPYLKQAVDERDKFMAQLASVEASTLLTGRPALYVEGATDKIIIRAALAVQWPDLDLEIITKDGLNAGANWSWDAAWRAPPLQTSKA</sequence>
<keyword evidence="3" id="KW-1185">Reference proteome</keyword>
<protein>
    <recommendedName>
        <fullName evidence="1">Endonuclease GajA/Old nuclease/RecF-like AAA domain-containing protein</fullName>
    </recommendedName>
</protein>
<dbReference type="AlphaFoldDB" id="A0A2G8TKQ9"/>
<accession>A0A2G8TKQ9</accession>